<name>A0AAN7TSC8_9MYCE</name>
<sequence length="731" mass="81520">MNKSILNIIIFLIFFTKNIYSQNFKGNQKAQVNALFSQIYQGHVYEGSQCIIGLIVCNGDTVTEINIFTGVQVTLTVDFSVFEDLNYFSSRSNINFLPNIFSRLPNFTSLAHMSLDDLTVPIPDNISLPENLQYVSFQRISVPLPSAFFSTGKIQNLNIYSTGPGFAFPSELPNNYYLRVLRATLDENGLFPYNAGSSLKNLSSLTLYINNKGTHNITFPKFQPFTKLENLEIFFQGLDPSSQLFGFEPSLNKITSLNTLEIRNYGFNYSMDAVDLSNLTNSLSLSFIYYVDNLKVFKFPVGCSLILNYINASIYEADFKNLSRLHIVNDKFLDNLPPASNFDTGSMSFLHLSGNKFIGSLPEEYCSFKKNVIFIGNNNLTGNVPDCFRCLGGDQFKDFFPNNFDNFDVSTPPDVCTAFSLSVPVNQFLKTNETTTLEFSGSNIGWDSEIQSSQNNVSLEITTPNKNIKITIPPGAGIQDATLKFGVNFSINVTLQYEFFGPSIDSYYVNGSNIFFKGSYFSYNPSYNNIFTINGNNTFIANIQTLEEDTLNHGLGFPSGQDENPVSILKNCEYFNVSIDVAGKQSSTVSLLYFGNITVSNVSSLILNTTGGEITINGEFGCKTTDFSETIFKINNVDVEIKQISESQVNITYPPIENAGTYPFYIIVGDFKYNSEIQYIITPTFPPTQTPNPTPTPTPTPTDGENPSTSSTLSISLVYLFSLFLSIYFIF</sequence>
<evidence type="ECO:0000256" key="2">
    <source>
        <dbReference type="SAM" id="SignalP"/>
    </source>
</evidence>
<dbReference type="InterPro" id="IPR053133">
    <property type="entry name" value="Sexual_fusion_gp"/>
</dbReference>
<evidence type="ECO:0000313" key="3">
    <source>
        <dbReference type="EMBL" id="KAK5575186.1"/>
    </source>
</evidence>
<dbReference type="GO" id="GO:0005886">
    <property type="term" value="C:plasma membrane"/>
    <property type="evidence" value="ECO:0007669"/>
    <property type="project" value="TreeGrafter"/>
</dbReference>
<dbReference type="PANTHER" id="PTHR31093:SF4">
    <property type="entry name" value="CELL SURFACE GLYCOPROTEIN-RELATED"/>
    <property type="match status" value="1"/>
</dbReference>
<dbReference type="AlphaFoldDB" id="A0AAN7TSC8"/>
<keyword evidence="4" id="KW-1185">Reference proteome</keyword>
<feature type="signal peptide" evidence="2">
    <location>
        <begin position="1"/>
        <end position="21"/>
    </location>
</feature>
<accession>A0AAN7TSC8</accession>
<reference evidence="3 4" key="1">
    <citation type="submission" date="2023-11" db="EMBL/GenBank/DDBJ databases">
        <title>Dfirmibasis_genome.</title>
        <authorList>
            <person name="Edelbroek B."/>
            <person name="Kjellin J."/>
            <person name="Jerlstrom-Hultqvist J."/>
            <person name="Soderbom F."/>
        </authorList>
    </citation>
    <scope>NUCLEOTIDE SEQUENCE [LARGE SCALE GENOMIC DNA]</scope>
    <source>
        <strain evidence="3 4">TNS-C-14</strain>
    </source>
</reference>
<feature type="region of interest" description="Disordered" evidence="1">
    <location>
        <begin position="684"/>
        <end position="708"/>
    </location>
</feature>
<dbReference type="PANTHER" id="PTHR31093">
    <property type="entry name" value="CELL SURFACE GLYCOPROTEIN GP138-RELATED-RELATED"/>
    <property type="match status" value="1"/>
</dbReference>
<dbReference type="EMBL" id="JAVFKY010000006">
    <property type="protein sequence ID" value="KAK5575186.1"/>
    <property type="molecule type" value="Genomic_DNA"/>
</dbReference>
<organism evidence="3 4">
    <name type="scientific">Dictyostelium firmibasis</name>
    <dbReference type="NCBI Taxonomy" id="79012"/>
    <lineage>
        <taxon>Eukaryota</taxon>
        <taxon>Amoebozoa</taxon>
        <taxon>Evosea</taxon>
        <taxon>Eumycetozoa</taxon>
        <taxon>Dictyostelia</taxon>
        <taxon>Dictyosteliales</taxon>
        <taxon>Dictyosteliaceae</taxon>
        <taxon>Dictyostelium</taxon>
    </lineage>
</organism>
<dbReference type="Gene3D" id="3.80.10.10">
    <property type="entry name" value="Ribonuclease Inhibitor"/>
    <property type="match status" value="1"/>
</dbReference>
<gene>
    <name evidence="3" type="ORF">RB653_010442</name>
</gene>
<dbReference type="GO" id="GO:0006907">
    <property type="term" value="P:pinocytosis"/>
    <property type="evidence" value="ECO:0007669"/>
    <property type="project" value="TreeGrafter"/>
</dbReference>
<dbReference type="InterPro" id="IPR032675">
    <property type="entry name" value="LRR_dom_sf"/>
</dbReference>
<proteinExistence type="predicted"/>
<dbReference type="GO" id="GO:0045335">
    <property type="term" value="C:phagocytic vesicle"/>
    <property type="evidence" value="ECO:0007669"/>
    <property type="project" value="TreeGrafter"/>
</dbReference>
<protein>
    <submittedName>
        <fullName evidence="3">Uncharacterized protein</fullName>
    </submittedName>
</protein>
<evidence type="ECO:0000256" key="1">
    <source>
        <dbReference type="SAM" id="MobiDB-lite"/>
    </source>
</evidence>
<feature type="compositionally biased region" description="Pro residues" evidence="1">
    <location>
        <begin position="684"/>
        <end position="700"/>
    </location>
</feature>
<feature type="chain" id="PRO_5042838385" evidence="2">
    <location>
        <begin position="22"/>
        <end position="731"/>
    </location>
</feature>
<evidence type="ECO:0000313" key="4">
    <source>
        <dbReference type="Proteomes" id="UP001344447"/>
    </source>
</evidence>
<comment type="caution">
    <text evidence="3">The sequence shown here is derived from an EMBL/GenBank/DDBJ whole genome shotgun (WGS) entry which is preliminary data.</text>
</comment>
<dbReference type="Proteomes" id="UP001344447">
    <property type="component" value="Unassembled WGS sequence"/>
</dbReference>
<dbReference type="SUPFAM" id="SSF52058">
    <property type="entry name" value="L domain-like"/>
    <property type="match status" value="1"/>
</dbReference>
<keyword evidence="2" id="KW-0732">Signal</keyword>